<feature type="transmembrane region" description="Helical" evidence="1">
    <location>
        <begin position="226"/>
        <end position="247"/>
    </location>
</feature>
<feature type="transmembrane region" description="Helical" evidence="1">
    <location>
        <begin position="12"/>
        <end position="39"/>
    </location>
</feature>
<keyword evidence="3" id="KW-1185">Reference proteome</keyword>
<evidence type="ECO:0000256" key="1">
    <source>
        <dbReference type="SAM" id="Phobius"/>
    </source>
</evidence>
<evidence type="ECO:0008006" key="4">
    <source>
        <dbReference type="Google" id="ProtNLM"/>
    </source>
</evidence>
<evidence type="ECO:0000313" key="2">
    <source>
        <dbReference type="EMBL" id="TDO48555.1"/>
    </source>
</evidence>
<accession>A0A4R6KEV3</accession>
<feature type="transmembrane region" description="Helical" evidence="1">
    <location>
        <begin position="46"/>
        <end position="71"/>
    </location>
</feature>
<feature type="transmembrane region" description="Helical" evidence="1">
    <location>
        <begin position="254"/>
        <end position="271"/>
    </location>
</feature>
<dbReference type="OrthoDB" id="3565890at2"/>
<name>A0A4R6KEV3_9ACTN</name>
<keyword evidence="1" id="KW-0472">Membrane</keyword>
<proteinExistence type="predicted"/>
<reference evidence="2 3" key="1">
    <citation type="submission" date="2019-03" db="EMBL/GenBank/DDBJ databases">
        <title>Genomic Encyclopedia of Type Strains, Phase III (KMG-III): the genomes of soil and plant-associated and newly described type strains.</title>
        <authorList>
            <person name="Whitman W."/>
        </authorList>
    </citation>
    <scope>NUCLEOTIDE SEQUENCE [LARGE SCALE GENOMIC DNA]</scope>
    <source>
        <strain evidence="2 3">VKM Ac-2527</strain>
    </source>
</reference>
<feature type="transmembrane region" description="Helical" evidence="1">
    <location>
        <begin position="112"/>
        <end position="134"/>
    </location>
</feature>
<feature type="transmembrane region" description="Helical" evidence="1">
    <location>
        <begin position="411"/>
        <end position="434"/>
    </location>
</feature>
<keyword evidence="1" id="KW-1133">Transmembrane helix</keyword>
<dbReference type="RefSeq" id="WP_133800970.1">
    <property type="nucleotide sequence ID" value="NZ_SNWQ01000007.1"/>
</dbReference>
<organism evidence="2 3">
    <name type="scientific">Kribbella caucasensis</name>
    <dbReference type="NCBI Taxonomy" id="2512215"/>
    <lineage>
        <taxon>Bacteria</taxon>
        <taxon>Bacillati</taxon>
        <taxon>Actinomycetota</taxon>
        <taxon>Actinomycetes</taxon>
        <taxon>Propionibacteriales</taxon>
        <taxon>Kribbellaceae</taxon>
        <taxon>Kribbella</taxon>
    </lineage>
</organism>
<evidence type="ECO:0000313" key="3">
    <source>
        <dbReference type="Proteomes" id="UP000295388"/>
    </source>
</evidence>
<protein>
    <recommendedName>
        <fullName evidence="4">O-antigen ligase-like membrane protein</fullName>
    </recommendedName>
</protein>
<comment type="caution">
    <text evidence="2">The sequence shown here is derived from an EMBL/GenBank/DDBJ whole genome shotgun (WGS) entry which is preliminary data.</text>
</comment>
<dbReference type="EMBL" id="SNWQ01000007">
    <property type="protein sequence ID" value="TDO48555.1"/>
    <property type="molecule type" value="Genomic_DNA"/>
</dbReference>
<feature type="transmembrane region" description="Helical" evidence="1">
    <location>
        <begin position="146"/>
        <end position="164"/>
    </location>
</feature>
<feature type="transmembrane region" description="Helical" evidence="1">
    <location>
        <begin position="299"/>
        <end position="315"/>
    </location>
</feature>
<dbReference type="AlphaFoldDB" id="A0A4R6KEV3"/>
<feature type="transmembrane region" description="Helical" evidence="1">
    <location>
        <begin position="277"/>
        <end position="294"/>
    </location>
</feature>
<keyword evidence="1" id="KW-0812">Transmembrane</keyword>
<feature type="transmembrane region" description="Helical" evidence="1">
    <location>
        <begin position="176"/>
        <end position="195"/>
    </location>
</feature>
<gene>
    <name evidence="2" type="ORF">EV643_107184</name>
</gene>
<sequence length="464" mass="49977">MIALGERLRLDLVFLALAGIGLATMTGALVAVSAVYALVLAAGVGLAVLVWARPVTAAYLIIGLTPLLAGIDRGRIVPVLRPNEALAVFLIGLLSLRFFVRYRPGTPLRLRVTRIEASLVAIAVTSSVVPLAWMFFRGVEIASDDISYALVVWKFLAVYGLVRATVHTQPQVMRCLWVSVGAGVVLGMIGILQTLDLLGVRELLLTFWAPYGYEDALEIPRGGSTLSLPAATADVLIFNLALAVAMLWKTQRHIVFLAGAALVFVIGTFAAGEFSSVLGLVVALVCISAALRRLDLLKYAPVALSIAVIAAWPAVSHRLEGFQSASGLPNSWIVRWYNLSTYFWPDLLDGSNLLLGVRPSARVVVLSQGTGYVWIESGYTWLLWGGGIPLFAAFCWFVRESLRDLWVWSKGLADWSAVAAVGAFTAVIVIVALMNFDPHLTYRGCADLLFALLALSVVGKGVTR</sequence>
<dbReference type="Proteomes" id="UP000295388">
    <property type="component" value="Unassembled WGS sequence"/>
</dbReference>
<feature type="transmembrane region" description="Helical" evidence="1">
    <location>
        <begin position="381"/>
        <end position="399"/>
    </location>
</feature>